<name>A0AAP8QGQ7_BRELA</name>
<reference evidence="1 2" key="1">
    <citation type="submission" date="2018-02" db="EMBL/GenBank/DDBJ databases">
        <title>Comparative analysis of genomes of three Brevibacillus laterosporus strains producers of potent antimicrobials isolated from silage.</title>
        <authorList>
            <person name="Kojic M."/>
            <person name="Miljkovic M."/>
            <person name="Studholme D."/>
            <person name="Filipic B."/>
        </authorList>
    </citation>
    <scope>NUCLEOTIDE SEQUENCE [LARGE SCALE GENOMIC DNA]</scope>
    <source>
        <strain evidence="1 2">BGSP11</strain>
    </source>
</reference>
<evidence type="ECO:0000313" key="2">
    <source>
        <dbReference type="Proteomes" id="UP000239759"/>
    </source>
</evidence>
<dbReference type="AlphaFoldDB" id="A0AAP8QGQ7"/>
<protein>
    <recommendedName>
        <fullName evidence="3">F5/8 type C domain-containing protein</fullName>
    </recommendedName>
</protein>
<sequence>MAKVGEKLLIPESGWRRIDDTHPCISYIGNGWTRSSSNDYYNGNITFTPQASEAKIKFSFIGTKLRIISSVHSLNRSEKQLITIDGKTEEYSLVGKTTIQQCLVFEKIGLEKGLHHVEITIDDPSNDVNHMLDAIDIDYDGLLSREKRTFSDMQIGDVISCDYTCSTGNLGAFANFGKAEYPLFQYKNGYYSNSGSLNFIYVDNDYKGRKILVADRNIQNYISAHRLDNSGITSSTGTPYVTVVNPILSSETSHSTIGVAICSSTAYSDGSRAAWKAFSGNPQASWMSKTVPEWLGFQWTTPKVVNGYSYGIENAAYSPRSWILQGSNNGETWDNLHQVDDYPYSSDDFPRTFYFNNEKAYKSYRIYAKQIYTTASPRVTISNFKFLYKGNDKFSLRLLTGGIDSNDKDSEWDRYIVNSNLNGTIKAGDNFVWNWQEVYSHTSSISATDLNYKVLRGRNSVDTWNRAIMNESNSLYGFRPVLVVEPSYDHKYLIQIENDVYNIANKKLTKVGVSPATPDMFVKYGLENLVELTEDIIETLPSQQTQILCWTNNIEKDERKLVYTGYKKNKFKYKVDFGDPTQTIKDWSNLTNSPVTDTALIPSSNLTSVTNPYYMRVIVKQNNGTQVSKDVKLLIYDTPPKIIGDLIGRTLEITFGDEENDRIRFNVKLNGKQIYPSTGFTDLYFTPYKFQTTLNSEDIVIGSTNTIEINAEDEYGSPNTYVYSWIGDYIGLMFSDEKGKYYSTDAGEVLQYLSFGTIIAGQTTLPVKVNLTNKEGMDIKNLKVELHAPAYYQTQIQLSKTENPFIPEQVLTFTDIQKRDENVSFYVRIVTNADDVAHSGEFDIYAEAEPAFES</sequence>
<proteinExistence type="predicted"/>
<dbReference type="Proteomes" id="UP000239759">
    <property type="component" value="Unassembled WGS sequence"/>
</dbReference>
<dbReference type="InterPro" id="IPR008979">
    <property type="entry name" value="Galactose-bd-like_sf"/>
</dbReference>
<accession>A0AAP8QGQ7</accession>
<organism evidence="1 2">
    <name type="scientific">Brevibacillus laterosporus</name>
    <name type="common">Bacillus laterosporus</name>
    <dbReference type="NCBI Taxonomy" id="1465"/>
    <lineage>
        <taxon>Bacteria</taxon>
        <taxon>Bacillati</taxon>
        <taxon>Bacillota</taxon>
        <taxon>Bacilli</taxon>
        <taxon>Bacillales</taxon>
        <taxon>Paenibacillaceae</taxon>
        <taxon>Brevibacillus</taxon>
    </lineage>
</organism>
<dbReference type="SUPFAM" id="SSF49785">
    <property type="entry name" value="Galactose-binding domain-like"/>
    <property type="match status" value="1"/>
</dbReference>
<dbReference type="Gene3D" id="2.60.120.260">
    <property type="entry name" value="Galactose-binding domain-like"/>
    <property type="match status" value="2"/>
</dbReference>
<dbReference type="EMBL" id="PRKQ01000001">
    <property type="protein sequence ID" value="PPB12813.1"/>
    <property type="molecule type" value="Genomic_DNA"/>
</dbReference>
<comment type="caution">
    <text evidence="1">The sequence shown here is derived from an EMBL/GenBank/DDBJ whole genome shotgun (WGS) entry which is preliminary data.</text>
</comment>
<dbReference type="RefSeq" id="WP_104030214.1">
    <property type="nucleotide sequence ID" value="NZ_PRKQ01000001.1"/>
</dbReference>
<evidence type="ECO:0008006" key="3">
    <source>
        <dbReference type="Google" id="ProtNLM"/>
    </source>
</evidence>
<gene>
    <name evidence="1" type="ORF">C4A77_00065</name>
</gene>
<evidence type="ECO:0000313" key="1">
    <source>
        <dbReference type="EMBL" id="PPB12813.1"/>
    </source>
</evidence>